<sequence length="76" mass="9031">MKYANIQLSWDITIQVPIKDLSSVLELLNKYPLVRQAYDDNETYYHEINKEYRVDLTNKEPEKLKRSEKSELKVAA</sequence>
<gene>
    <name evidence="1" type="ORF">UFOVP236_68</name>
</gene>
<name>A0A6J7WRN8_9CAUD</name>
<protein>
    <submittedName>
        <fullName evidence="1">Uncharacterized protein</fullName>
    </submittedName>
</protein>
<organism evidence="1">
    <name type="scientific">uncultured Caudovirales phage</name>
    <dbReference type="NCBI Taxonomy" id="2100421"/>
    <lineage>
        <taxon>Viruses</taxon>
        <taxon>Duplodnaviria</taxon>
        <taxon>Heunggongvirae</taxon>
        <taxon>Uroviricota</taxon>
        <taxon>Caudoviricetes</taxon>
        <taxon>Peduoviridae</taxon>
        <taxon>Maltschvirus</taxon>
        <taxon>Maltschvirus maltsch</taxon>
    </lineage>
</organism>
<dbReference type="EMBL" id="LR798284">
    <property type="protein sequence ID" value="CAB5220470.1"/>
    <property type="molecule type" value="Genomic_DNA"/>
</dbReference>
<accession>A0A6J7WRN8</accession>
<proteinExistence type="predicted"/>
<reference evidence="1" key="1">
    <citation type="submission" date="2020-05" db="EMBL/GenBank/DDBJ databases">
        <authorList>
            <person name="Chiriac C."/>
            <person name="Salcher M."/>
            <person name="Ghai R."/>
            <person name="Kavagutti S V."/>
        </authorList>
    </citation>
    <scope>NUCLEOTIDE SEQUENCE</scope>
</reference>
<evidence type="ECO:0000313" key="1">
    <source>
        <dbReference type="EMBL" id="CAB5220470.1"/>
    </source>
</evidence>